<protein>
    <submittedName>
        <fullName evidence="2">Uncharacterized protein</fullName>
    </submittedName>
</protein>
<dbReference type="Proteomes" id="UP000632849">
    <property type="component" value="Unassembled WGS sequence"/>
</dbReference>
<dbReference type="AlphaFoldDB" id="A0A919EHG4"/>
<proteinExistence type="predicted"/>
<evidence type="ECO:0000313" key="3">
    <source>
        <dbReference type="Proteomes" id="UP000632849"/>
    </source>
</evidence>
<feature type="region of interest" description="Disordered" evidence="1">
    <location>
        <begin position="43"/>
        <end position="69"/>
    </location>
</feature>
<name>A0A919EHG4_STRFL</name>
<reference evidence="2" key="1">
    <citation type="journal article" date="2014" name="Int. J. Syst. Evol. Microbiol.">
        <title>Complete genome sequence of Corynebacterium casei LMG S-19264T (=DSM 44701T), isolated from a smear-ripened cheese.</title>
        <authorList>
            <consortium name="US DOE Joint Genome Institute (JGI-PGF)"/>
            <person name="Walter F."/>
            <person name="Albersmeier A."/>
            <person name="Kalinowski J."/>
            <person name="Ruckert C."/>
        </authorList>
    </citation>
    <scope>NUCLEOTIDE SEQUENCE</scope>
    <source>
        <strain evidence="2">JCM 4122</strain>
    </source>
</reference>
<evidence type="ECO:0000256" key="1">
    <source>
        <dbReference type="SAM" id="MobiDB-lite"/>
    </source>
</evidence>
<sequence length="69" mass="7749">MWEKGTPRYRVAEGRGETRAFRGTRGVAYTGQKLTVNLTVPSTVTARDPRRERTLRRGPAGTTTRGETR</sequence>
<keyword evidence="3" id="KW-1185">Reference proteome</keyword>
<accession>A0A919EHG4</accession>
<reference evidence="2" key="2">
    <citation type="submission" date="2020-09" db="EMBL/GenBank/DDBJ databases">
        <authorList>
            <person name="Sun Q."/>
            <person name="Ohkuma M."/>
        </authorList>
    </citation>
    <scope>NUCLEOTIDE SEQUENCE</scope>
    <source>
        <strain evidence="2">JCM 4122</strain>
    </source>
</reference>
<gene>
    <name evidence="2" type="ORF">GCM10017667_09710</name>
</gene>
<evidence type="ECO:0000313" key="2">
    <source>
        <dbReference type="EMBL" id="GHF83737.1"/>
    </source>
</evidence>
<organism evidence="2 3">
    <name type="scientific">Streptomyces filamentosus</name>
    <name type="common">Streptomyces roseosporus</name>
    <dbReference type="NCBI Taxonomy" id="67294"/>
    <lineage>
        <taxon>Bacteria</taxon>
        <taxon>Bacillati</taxon>
        <taxon>Actinomycetota</taxon>
        <taxon>Actinomycetes</taxon>
        <taxon>Kitasatosporales</taxon>
        <taxon>Streptomycetaceae</taxon>
        <taxon>Streptomyces</taxon>
    </lineage>
</organism>
<comment type="caution">
    <text evidence="2">The sequence shown here is derived from an EMBL/GenBank/DDBJ whole genome shotgun (WGS) entry which is preliminary data.</text>
</comment>
<dbReference type="EMBL" id="BNBE01000001">
    <property type="protein sequence ID" value="GHF83737.1"/>
    <property type="molecule type" value="Genomic_DNA"/>
</dbReference>